<proteinExistence type="predicted"/>
<dbReference type="PROSITE" id="PS50089">
    <property type="entry name" value="ZF_RING_2"/>
    <property type="match status" value="1"/>
</dbReference>
<dbReference type="EMBL" id="LR862152">
    <property type="protein sequence ID" value="CAD1834810.1"/>
    <property type="molecule type" value="Genomic_DNA"/>
</dbReference>
<keyword evidence="3" id="KW-0862">Zinc</keyword>
<organism evidence="6">
    <name type="scientific">Ananas comosus var. bracteatus</name>
    <name type="common">red pineapple</name>
    <dbReference type="NCBI Taxonomy" id="296719"/>
    <lineage>
        <taxon>Eukaryota</taxon>
        <taxon>Viridiplantae</taxon>
        <taxon>Streptophyta</taxon>
        <taxon>Embryophyta</taxon>
        <taxon>Tracheophyta</taxon>
        <taxon>Spermatophyta</taxon>
        <taxon>Magnoliopsida</taxon>
        <taxon>Liliopsida</taxon>
        <taxon>Poales</taxon>
        <taxon>Bromeliaceae</taxon>
        <taxon>Bromelioideae</taxon>
        <taxon>Ananas</taxon>
    </lineage>
</organism>
<dbReference type="AlphaFoldDB" id="A0A6V7PVD3"/>
<dbReference type="InterPro" id="IPR052788">
    <property type="entry name" value="RING-type_E3_ligase_ATL"/>
</dbReference>
<dbReference type="GO" id="GO:0008270">
    <property type="term" value="F:zinc ion binding"/>
    <property type="evidence" value="ECO:0007669"/>
    <property type="project" value="UniProtKB-KW"/>
</dbReference>
<dbReference type="Pfam" id="PF13639">
    <property type="entry name" value="zf-RING_2"/>
    <property type="match status" value="1"/>
</dbReference>
<accession>A0A6V7PVD3</accession>
<dbReference type="SMART" id="SM00184">
    <property type="entry name" value="RING"/>
    <property type="match status" value="1"/>
</dbReference>
<evidence type="ECO:0000256" key="3">
    <source>
        <dbReference type="ARBA" id="ARBA00022833"/>
    </source>
</evidence>
<evidence type="ECO:0000256" key="1">
    <source>
        <dbReference type="ARBA" id="ARBA00022723"/>
    </source>
</evidence>
<evidence type="ECO:0000256" key="4">
    <source>
        <dbReference type="PROSITE-ProRule" id="PRU00175"/>
    </source>
</evidence>
<keyword evidence="2 4" id="KW-0863">Zinc-finger</keyword>
<evidence type="ECO:0000256" key="2">
    <source>
        <dbReference type="ARBA" id="ARBA00022771"/>
    </source>
</evidence>
<dbReference type="PANTHER" id="PTHR45798:SF97">
    <property type="entry name" value="ALCOHOL-SENSITIVE RING FINGER PROTEIN 1"/>
    <property type="match status" value="1"/>
</dbReference>
<reference evidence="6" key="1">
    <citation type="submission" date="2020-07" db="EMBL/GenBank/DDBJ databases">
        <authorList>
            <person name="Lin J."/>
        </authorList>
    </citation>
    <scope>NUCLEOTIDE SEQUENCE</scope>
</reference>
<dbReference type="InterPro" id="IPR013083">
    <property type="entry name" value="Znf_RING/FYVE/PHD"/>
</dbReference>
<dbReference type="SUPFAM" id="SSF57850">
    <property type="entry name" value="RING/U-box"/>
    <property type="match status" value="1"/>
</dbReference>
<feature type="domain" description="RING-type" evidence="5">
    <location>
        <begin position="149"/>
        <end position="194"/>
    </location>
</feature>
<gene>
    <name evidence="6" type="ORF">CB5_LOCUS18021</name>
</gene>
<sequence length="205" mass="23550">MPMWSFVPKIRPLFSAVLYYNDADQDPAIAAPRPTITFEFKFDVTKIEIAAERRRIVRRTKENVLVVRDLGHFLARQQSRAEFIRELEADAPLIGALPEFARDYIKQQFPRFVCGVVARSASKPRLEDLRVVVNVAAKTYSSVFCCDRCPICFDEFCEGESPFVDFKLLPCGHGFHRSCVVEWLRKNPTCPTCRQPTSKPRGFDK</sequence>
<dbReference type="CDD" id="cd16454">
    <property type="entry name" value="RING-H2_PA-TM-RING"/>
    <property type="match status" value="1"/>
</dbReference>
<dbReference type="InterPro" id="IPR001841">
    <property type="entry name" value="Znf_RING"/>
</dbReference>
<keyword evidence="1" id="KW-0479">Metal-binding</keyword>
<evidence type="ECO:0000259" key="5">
    <source>
        <dbReference type="PROSITE" id="PS50089"/>
    </source>
</evidence>
<dbReference type="PANTHER" id="PTHR45798">
    <property type="entry name" value="RING-H2 FINGER PROTEIN ATL61-RELATED-RELATED"/>
    <property type="match status" value="1"/>
</dbReference>
<dbReference type="Gene3D" id="3.30.40.10">
    <property type="entry name" value="Zinc/RING finger domain, C3HC4 (zinc finger)"/>
    <property type="match status" value="1"/>
</dbReference>
<evidence type="ECO:0000313" key="6">
    <source>
        <dbReference type="EMBL" id="CAD1834810.1"/>
    </source>
</evidence>
<name>A0A6V7PVD3_ANACO</name>
<protein>
    <recommendedName>
        <fullName evidence="5">RING-type domain-containing protein</fullName>
    </recommendedName>
</protein>